<gene>
    <name evidence="2" type="ORF">FIBSPDRAFT_570229</name>
</gene>
<dbReference type="AlphaFoldDB" id="A0A166HQN4"/>
<keyword evidence="3" id="KW-1185">Reference proteome</keyword>
<evidence type="ECO:0000313" key="3">
    <source>
        <dbReference type="Proteomes" id="UP000076532"/>
    </source>
</evidence>
<dbReference type="EMBL" id="KV417566">
    <property type="protein sequence ID" value="KZP19129.1"/>
    <property type="molecule type" value="Genomic_DNA"/>
</dbReference>
<evidence type="ECO:0000256" key="1">
    <source>
        <dbReference type="SAM" id="MobiDB-lite"/>
    </source>
</evidence>
<organism evidence="2 3">
    <name type="scientific">Athelia psychrophila</name>
    <dbReference type="NCBI Taxonomy" id="1759441"/>
    <lineage>
        <taxon>Eukaryota</taxon>
        <taxon>Fungi</taxon>
        <taxon>Dikarya</taxon>
        <taxon>Basidiomycota</taxon>
        <taxon>Agaricomycotina</taxon>
        <taxon>Agaricomycetes</taxon>
        <taxon>Agaricomycetidae</taxon>
        <taxon>Atheliales</taxon>
        <taxon>Atheliaceae</taxon>
        <taxon>Athelia</taxon>
    </lineage>
</organism>
<proteinExistence type="predicted"/>
<evidence type="ECO:0000313" key="2">
    <source>
        <dbReference type="EMBL" id="KZP19129.1"/>
    </source>
</evidence>
<dbReference type="Proteomes" id="UP000076532">
    <property type="component" value="Unassembled WGS sequence"/>
</dbReference>
<protein>
    <submittedName>
        <fullName evidence="2">Uncharacterized protein</fullName>
    </submittedName>
</protein>
<reference evidence="2 3" key="1">
    <citation type="journal article" date="2016" name="Mol. Biol. Evol.">
        <title>Comparative Genomics of Early-Diverging Mushroom-Forming Fungi Provides Insights into the Origins of Lignocellulose Decay Capabilities.</title>
        <authorList>
            <person name="Nagy L.G."/>
            <person name="Riley R."/>
            <person name="Tritt A."/>
            <person name="Adam C."/>
            <person name="Daum C."/>
            <person name="Floudas D."/>
            <person name="Sun H."/>
            <person name="Yadav J.S."/>
            <person name="Pangilinan J."/>
            <person name="Larsson K.H."/>
            <person name="Matsuura K."/>
            <person name="Barry K."/>
            <person name="Labutti K."/>
            <person name="Kuo R."/>
            <person name="Ohm R.A."/>
            <person name="Bhattacharya S.S."/>
            <person name="Shirouzu T."/>
            <person name="Yoshinaga Y."/>
            <person name="Martin F.M."/>
            <person name="Grigoriev I.V."/>
            <person name="Hibbett D.S."/>
        </authorList>
    </citation>
    <scope>NUCLEOTIDE SEQUENCE [LARGE SCALE GENOMIC DNA]</scope>
    <source>
        <strain evidence="2 3">CBS 109695</strain>
    </source>
</reference>
<accession>A0A166HQN4</accession>
<name>A0A166HQN4_9AGAM</name>
<feature type="region of interest" description="Disordered" evidence="1">
    <location>
        <begin position="1"/>
        <end position="103"/>
    </location>
</feature>
<sequence length="103" mass="11224">MRGNETVEAEGRRCSPTLANPDMMGAQPSAASARPVCPRTKLTCSPTHPARHTHRHSRRTYNPAHSRHARTPAPSPHVCTPLQPCTPTDPHAPPTQPHALTDF</sequence>
<feature type="compositionally biased region" description="Basic residues" evidence="1">
    <location>
        <begin position="49"/>
        <end position="70"/>
    </location>
</feature>